<dbReference type="AlphaFoldDB" id="A0A1H0BX19"/>
<gene>
    <name evidence="5" type="ORF">SAMN05216498_2421</name>
</gene>
<evidence type="ECO:0000256" key="3">
    <source>
        <dbReference type="PIRSR" id="PIRSR000915-2"/>
    </source>
</evidence>
<dbReference type="NCBIfam" id="TIGR01460">
    <property type="entry name" value="HAD-SF-IIA"/>
    <property type="match status" value="1"/>
</dbReference>
<dbReference type="Proteomes" id="UP000199334">
    <property type="component" value="Unassembled WGS sequence"/>
</dbReference>
<feature type="binding site" evidence="4">
    <location>
        <position position="10"/>
    </location>
    <ligand>
        <name>Mg(2+)</name>
        <dbReference type="ChEBI" id="CHEBI:18420"/>
    </ligand>
</feature>
<dbReference type="GO" id="GO:0005737">
    <property type="term" value="C:cytoplasm"/>
    <property type="evidence" value="ECO:0007669"/>
    <property type="project" value="TreeGrafter"/>
</dbReference>
<evidence type="ECO:0000256" key="2">
    <source>
        <dbReference type="PIRSR" id="PIRSR000915-1"/>
    </source>
</evidence>
<feature type="binding site" evidence="3">
    <location>
        <position position="184"/>
    </location>
    <ligand>
        <name>substrate</name>
    </ligand>
</feature>
<dbReference type="Gene3D" id="3.40.50.1000">
    <property type="entry name" value="HAD superfamily/HAD-like"/>
    <property type="match status" value="2"/>
</dbReference>
<dbReference type="InterPro" id="IPR036412">
    <property type="entry name" value="HAD-like_sf"/>
</dbReference>
<dbReference type="GO" id="GO:0016791">
    <property type="term" value="F:phosphatase activity"/>
    <property type="evidence" value="ECO:0007669"/>
    <property type="project" value="TreeGrafter"/>
</dbReference>
<dbReference type="Pfam" id="PF13344">
    <property type="entry name" value="Hydrolase_6"/>
    <property type="match status" value="1"/>
</dbReference>
<dbReference type="RefSeq" id="WP_093856841.1">
    <property type="nucleotide sequence ID" value="NZ_BJVZ01000028.1"/>
</dbReference>
<comment type="function">
    <text evidence="1">Catalyzes the dephosphorylation of 2-6 carbon acid sugars in vitro.</text>
</comment>
<dbReference type="OrthoDB" id="9810449at2"/>
<dbReference type="InterPro" id="IPR006357">
    <property type="entry name" value="HAD-SF_hydro_IIA"/>
</dbReference>
<reference evidence="5 6" key="1">
    <citation type="submission" date="2016-10" db="EMBL/GenBank/DDBJ databases">
        <authorList>
            <person name="de Groot N.N."/>
        </authorList>
    </citation>
    <scope>NUCLEOTIDE SEQUENCE [LARGE SCALE GENOMIC DNA]</scope>
    <source>
        <strain evidence="5 6">CGMCC 1.3442</strain>
    </source>
</reference>
<dbReference type="InterPro" id="IPR023214">
    <property type="entry name" value="HAD_sf"/>
</dbReference>
<dbReference type="EC" id="3.1.3.-" evidence="1"/>
<proteinExistence type="inferred from homology"/>
<protein>
    <recommendedName>
        <fullName evidence="1">Acid sugar phosphatase</fullName>
        <ecNumber evidence="1">3.1.3.-</ecNumber>
    </recommendedName>
</protein>
<dbReference type="Pfam" id="PF13242">
    <property type="entry name" value="Hydrolase_like"/>
    <property type="match status" value="1"/>
</dbReference>
<keyword evidence="1 4" id="KW-0460">Magnesium</keyword>
<name>A0A1H0BX19_9BACI</name>
<keyword evidence="1 4" id="KW-0479">Metal-binding</keyword>
<feature type="binding site" evidence="4">
    <location>
        <position position="210"/>
    </location>
    <ligand>
        <name>Mg(2+)</name>
        <dbReference type="ChEBI" id="CHEBI:18420"/>
    </ligand>
</feature>
<keyword evidence="6" id="KW-1185">Reference proteome</keyword>
<dbReference type="GO" id="GO:0046872">
    <property type="term" value="F:metal ion binding"/>
    <property type="evidence" value="ECO:0007669"/>
    <property type="project" value="UniProtKB-KW"/>
</dbReference>
<evidence type="ECO:0000313" key="6">
    <source>
        <dbReference type="Proteomes" id="UP000199334"/>
    </source>
</evidence>
<comment type="similarity">
    <text evidence="1">Belongs to the HAD-like hydrolase superfamily. NagD family.</text>
</comment>
<organism evidence="5 6">
    <name type="scientific">Tenuibacillus multivorans</name>
    <dbReference type="NCBI Taxonomy" id="237069"/>
    <lineage>
        <taxon>Bacteria</taxon>
        <taxon>Bacillati</taxon>
        <taxon>Bacillota</taxon>
        <taxon>Bacilli</taxon>
        <taxon>Bacillales</taxon>
        <taxon>Bacillaceae</taxon>
        <taxon>Tenuibacillus</taxon>
    </lineage>
</organism>
<dbReference type="SUPFAM" id="SSF56784">
    <property type="entry name" value="HAD-like"/>
    <property type="match status" value="1"/>
</dbReference>
<feature type="active site" description="Proton donor" evidence="2">
    <location>
        <position position="10"/>
    </location>
</feature>
<feature type="binding site" evidence="4">
    <location>
        <position position="8"/>
    </location>
    <ligand>
        <name>Mg(2+)</name>
        <dbReference type="ChEBI" id="CHEBI:18420"/>
    </ligand>
</feature>
<dbReference type="STRING" id="237069.SAMN05216498_2421"/>
<evidence type="ECO:0000256" key="4">
    <source>
        <dbReference type="PIRSR" id="PIRSR000915-3"/>
    </source>
</evidence>
<sequence length="261" mass="28681">MTKGYVFDLDGTIYLEDEAIEGAINTLNHLKDKGDKIVFLTNKSIARRSDYVTKLSQMGFNCSIDQVINSNYITAKFLNDELINDQAAFVIGEVPLFDELTQAGVNITNDPIDASVVVIGWDRKFDYNKLDQAYQAFLNGAKLVATNPDRSCPIKGGGMIPDCGAMIGAIEGVIGKTVDFIAGKPSAMMAQYVIQDVLKLLPEDCFMVGDRLETDILMGNENNMNSALVLTGITDYELLQKSSIQPKYVLNSVVDLLNIEE</sequence>
<dbReference type="PIRSF" id="PIRSF000915">
    <property type="entry name" value="PGP-type_phosphatase"/>
    <property type="match status" value="1"/>
</dbReference>
<dbReference type="EMBL" id="FNIG01000005">
    <property type="protein sequence ID" value="SDN50143.1"/>
    <property type="molecule type" value="Genomic_DNA"/>
</dbReference>
<comment type="cofactor">
    <cofactor evidence="4">
        <name>Mg(2+)</name>
        <dbReference type="ChEBI" id="CHEBI:18420"/>
    </cofactor>
    <text evidence="4">Divalent metal ions. Mg(2+) is the most effective.</text>
</comment>
<accession>A0A1H0BX19</accession>
<feature type="active site" description="Nucleophile" evidence="2">
    <location>
        <position position="8"/>
    </location>
</feature>
<dbReference type="PANTHER" id="PTHR19288:SF46">
    <property type="entry name" value="HALOACID DEHALOGENASE-LIKE HYDROLASE DOMAIN-CONTAINING PROTEIN 2"/>
    <property type="match status" value="1"/>
</dbReference>
<evidence type="ECO:0000313" key="5">
    <source>
        <dbReference type="EMBL" id="SDN50143.1"/>
    </source>
</evidence>
<evidence type="ECO:0000256" key="1">
    <source>
        <dbReference type="PIRNR" id="PIRNR000915"/>
    </source>
</evidence>
<dbReference type="PANTHER" id="PTHR19288">
    <property type="entry name" value="4-NITROPHENYLPHOSPHATASE-RELATED"/>
    <property type="match status" value="1"/>
</dbReference>